<dbReference type="Pfam" id="PF09808">
    <property type="entry name" value="SNAPC1"/>
    <property type="match status" value="1"/>
</dbReference>
<feature type="region of interest" description="Disordered" evidence="1">
    <location>
        <begin position="274"/>
        <end position="446"/>
    </location>
</feature>
<evidence type="ECO:0000313" key="3">
    <source>
        <dbReference type="RefSeq" id="XP_035689908.1"/>
    </source>
</evidence>
<dbReference type="InterPro" id="IPR019188">
    <property type="entry name" value="SNAPC1"/>
</dbReference>
<feature type="region of interest" description="Disordered" evidence="1">
    <location>
        <begin position="230"/>
        <end position="257"/>
    </location>
</feature>
<reference evidence="2" key="1">
    <citation type="journal article" date="2020" name="Nat. Ecol. Evol.">
        <title>Deeply conserved synteny resolves early events in vertebrate evolution.</title>
        <authorList>
            <person name="Simakov O."/>
            <person name="Marletaz F."/>
            <person name="Yue J.X."/>
            <person name="O'Connell B."/>
            <person name="Jenkins J."/>
            <person name="Brandt A."/>
            <person name="Calef R."/>
            <person name="Tung C.H."/>
            <person name="Huang T.K."/>
            <person name="Schmutz J."/>
            <person name="Satoh N."/>
            <person name="Yu J.K."/>
            <person name="Putnam N.H."/>
            <person name="Green R.E."/>
            <person name="Rokhsar D.S."/>
        </authorList>
    </citation>
    <scope>NUCLEOTIDE SEQUENCE [LARGE SCALE GENOMIC DNA]</scope>
    <source>
        <strain evidence="2">S238N-H82</strain>
    </source>
</reference>
<dbReference type="AlphaFoldDB" id="A0A9J7LVJ7"/>
<feature type="compositionally biased region" description="Acidic residues" evidence="1">
    <location>
        <begin position="244"/>
        <end position="253"/>
    </location>
</feature>
<dbReference type="GeneID" id="118425182"/>
<dbReference type="GO" id="GO:0042795">
    <property type="term" value="P:snRNA transcription by RNA polymerase II"/>
    <property type="evidence" value="ECO:0000318"/>
    <property type="project" value="GO_Central"/>
</dbReference>
<dbReference type="GO" id="GO:0019185">
    <property type="term" value="C:snRNA-activating protein complex"/>
    <property type="evidence" value="ECO:0000318"/>
    <property type="project" value="GO_Central"/>
</dbReference>
<dbReference type="GO" id="GO:0042796">
    <property type="term" value="P:snRNA transcription by RNA polymerase III"/>
    <property type="evidence" value="ECO:0000318"/>
    <property type="project" value="GO_Central"/>
</dbReference>
<dbReference type="GO" id="GO:0043565">
    <property type="term" value="F:sequence-specific DNA binding"/>
    <property type="evidence" value="ECO:0000318"/>
    <property type="project" value="GO_Central"/>
</dbReference>
<dbReference type="PANTHER" id="PTHR15131:SF3">
    <property type="entry name" value="SNRNA-ACTIVATING PROTEIN COMPLEX SUBUNIT 1"/>
    <property type="match status" value="1"/>
</dbReference>
<dbReference type="OMA" id="RDDMQNV"/>
<feature type="compositionally biased region" description="Basic residues" evidence="1">
    <location>
        <begin position="394"/>
        <end position="404"/>
    </location>
</feature>
<accession>A0A9J7LVJ7</accession>
<keyword evidence="2" id="KW-1185">Reference proteome</keyword>
<sequence>MSGAVGLRTDCERLLQLFTETNSVRYEQFSALWRQTNFSLIHYGRKEAREQREFIEGAFQIVQNFLLPPYSFQVRVGALYLLYGLYYTQLNKPKVKIRMTLKTWCELLVFHQEVTEQQHLDVDFIFRTLRMDKAFLFTATPTQLIFGTKEKLPDETDDRENDQLKEQQSVLPQVLGDSLEQLQDVHEKYHNMKCELGVGGRPDPSLEVVKTGIAESIAEKIHKYEEWRKSTKGRTRGRKRPVSDDESTMDEGLIESRKRASRIAKIKGKSYGTFAKMPRSIRHLQQDTTTSDDEEWAPTTGRKKGKGKGKKKTQEKTPPRCKSPTQKIREETRRLIASAIQPTASSSEEVPAKKKTTPKRKAKTAPKKGKKKSVPKVKVKIEGVKSNNVDAKKKGGKKDGRKRQKMSESLGEGTSSMSDSPLKKSPKSTKRKSPRSTARKTRKKRA</sequence>
<dbReference type="OrthoDB" id="20127at2759"/>
<feature type="region of interest" description="Disordered" evidence="1">
    <location>
        <begin position="148"/>
        <end position="167"/>
    </location>
</feature>
<feature type="compositionally biased region" description="Basic residues" evidence="1">
    <location>
        <begin position="424"/>
        <end position="446"/>
    </location>
</feature>
<name>A0A9J7LVJ7_BRAFL</name>
<dbReference type="PANTHER" id="PTHR15131">
    <property type="entry name" value="SMALL NUCLEAR RNA ACTIVATING COMPLEX, POLYPEPTIDE 1"/>
    <property type="match status" value="1"/>
</dbReference>
<protein>
    <submittedName>
        <fullName evidence="3">snRNA-activating protein complex subunit 1-like</fullName>
    </submittedName>
</protein>
<dbReference type="KEGG" id="bfo:118425182"/>
<evidence type="ECO:0000256" key="1">
    <source>
        <dbReference type="SAM" id="MobiDB-lite"/>
    </source>
</evidence>
<reference evidence="3" key="2">
    <citation type="submission" date="2025-08" db="UniProtKB">
        <authorList>
            <consortium name="RefSeq"/>
        </authorList>
    </citation>
    <scope>IDENTIFICATION</scope>
    <source>
        <strain evidence="3">S238N-H82</strain>
        <tissue evidence="3">Testes</tissue>
    </source>
</reference>
<feature type="compositionally biased region" description="Basic residues" evidence="1">
    <location>
        <begin position="301"/>
        <end position="311"/>
    </location>
</feature>
<feature type="compositionally biased region" description="Basic residues" evidence="1">
    <location>
        <begin position="230"/>
        <end position="240"/>
    </location>
</feature>
<proteinExistence type="predicted"/>
<organism evidence="2 3">
    <name type="scientific">Branchiostoma floridae</name>
    <name type="common">Florida lancelet</name>
    <name type="synonym">Amphioxus</name>
    <dbReference type="NCBI Taxonomy" id="7739"/>
    <lineage>
        <taxon>Eukaryota</taxon>
        <taxon>Metazoa</taxon>
        <taxon>Chordata</taxon>
        <taxon>Cephalochordata</taxon>
        <taxon>Leptocardii</taxon>
        <taxon>Amphioxiformes</taxon>
        <taxon>Branchiostomatidae</taxon>
        <taxon>Branchiostoma</taxon>
    </lineage>
</organism>
<evidence type="ECO:0000313" key="2">
    <source>
        <dbReference type="Proteomes" id="UP000001554"/>
    </source>
</evidence>
<feature type="compositionally biased region" description="Basic residues" evidence="1">
    <location>
        <begin position="353"/>
        <end position="378"/>
    </location>
</feature>
<dbReference type="RefSeq" id="XP_035689908.1">
    <property type="nucleotide sequence ID" value="XM_035834015.1"/>
</dbReference>
<dbReference type="Proteomes" id="UP000001554">
    <property type="component" value="Chromosome 10"/>
</dbReference>
<gene>
    <name evidence="3" type="primary">LOC118425182</name>
</gene>